<dbReference type="AlphaFoldDB" id="A0A0N4UZS6"/>
<name>A0A0N4UZS6_ENTVE</name>
<feature type="transmembrane region" description="Helical" evidence="1">
    <location>
        <begin position="44"/>
        <end position="62"/>
    </location>
</feature>
<gene>
    <name evidence="2" type="ORF">EVEC_LOCUS2850</name>
</gene>
<dbReference type="WBParaSite" id="EVEC_0000314201-mRNA-1">
    <property type="protein sequence ID" value="EVEC_0000314201-mRNA-1"/>
    <property type="gene ID" value="EVEC_0000314201"/>
</dbReference>
<evidence type="ECO:0000256" key="1">
    <source>
        <dbReference type="SAM" id="Phobius"/>
    </source>
</evidence>
<evidence type="ECO:0000313" key="4">
    <source>
        <dbReference type="WBParaSite" id="EVEC_0000314201-mRNA-1"/>
    </source>
</evidence>
<proteinExistence type="predicted"/>
<keyword evidence="1" id="KW-0812">Transmembrane</keyword>
<dbReference type="OrthoDB" id="5838901at2759"/>
<dbReference type="Proteomes" id="UP000274131">
    <property type="component" value="Unassembled WGS sequence"/>
</dbReference>
<evidence type="ECO:0000313" key="2">
    <source>
        <dbReference type="EMBL" id="VDD87707.1"/>
    </source>
</evidence>
<accession>A0A0N4UZS6</accession>
<protein>
    <submittedName>
        <fullName evidence="4">MFS_1_like domain-containing protein</fullName>
    </submittedName>
</protein>
<reference evidence="4" key="1">
    <citation type="submission" date="2016-04" db="UniProtKB">
        <authorList>
            <consortium name="WormBaseParasite"/>
        </authorList>
    </citation>
    <scope>IDENTIFICATION</scope>
</reference>
<dbReference type="EMBL" id="UXUI01007460">
    <property type="protein sequence ID" value="VDD87707.1"/>
    <property type="molecule type" value="Genomic_DNA"/>
</dbReference>
<reference evidence="2 3" key="2">
    <citation type="submission" date="2018-10" db="EMBL/GenBank/DDBJ databases">
        <authorList>
            <consortium name="Pathogen Informatics"/>
        </authorList>
    </citation>
    <scope>NUCLEOTIDE SEQUENCE [LARGE SCALE GENOMIC DNA]</scope>
</reference>
<keyword evidence="1" id="KW-1133">Transmembrane helix</keyword>
<keyword evidence="1" id="KW-0472">Membrane</keyword>
<organism evidence="4">
    <name type="scientific">Enterobius vermicularis</name>
    <name type="common">Human pinworm</name>
    <dbReference type="NCBI Taxonomy" id="51028"/>
    <lineage>
        <taxon>Eukaryota</taxon>
        <taxon>Metazoa</taxon>
        <taxon>Ecdysozoa</taxon>
        <taxon>Nematoda</taxon>
        <taxon>Chromadorea</taxon>
        <taxon>Rhabditida</taxon>
        <taxon>Spirurina</taxon>
        <taxon>Oxyuridomorpha</taxon>
        <taxon>Oxyuroidea</taxon>
        <taxon>Oxyuridae</taxon>
        <taxon>Enterobius</taxon>
    </lineage>
</organism>
<evidence type="ECO:0000313" key="3">
    <source>
        <dbReference type="Proteomes" id="UP000274131"/>
    </source>
</evidence>
<keyword evidence="3" id="KW-1185">Reference proteome</keyword>
<sequence length="118" mass="13458">MYKKSATRNKFLAERGPPISCLAGRSIGTFFAGVLDELHWSYRIPAFVVVTVCLLSTVFAVFRYEFKLVSGLFQITLSYSRNDGNERPLQHCAVEQNQWDIERKPAALVRDLLQKSTE</sequence>